<feature type="compositionally biased region" description="Acidic residues" evidence="9">
    <location>
        <begin position="672"/>
        <end position="689"/>
    </location>
</feature>
<keyword evidence="8" id="KW-0175">Coiled coil</keyword>
<feature type="region of interest" description="Disordered" evidence="9">
    <location>
        <begin position="641"/>
        <end position="709"/>
    </location>
</feature>
<dbReference type="GO" id="GO:0061630">
    <property type="term" value="F:ubiquitin protein ligase activity"/>
    <property type="evidence" value="ECO:0007669"/>
    <property type="project" value="TreeGrafter"/>
</dbReference>
<dbReference type="SUPFAM" id="SSF57850">
    <property type="entry name" value="RING/U-box"/>
    <property type="match status" value="1"/>
</dbReference>
<reference evidence="12 13" key="1">
    <citation type="journal article" date="2019" name="Nat. Ecol. Evol.">
        <title>Megaphylogeny resolves global patterns of mushroom evolution.</title>
        <authorList>
            <person name="Varga T."/>
            <person name="Krizsan K."/>
            <person name="Foldi C."/>
            <person name="Dima B."/>
            <person name="Sanchez-Garcia M."/>
            <person name="Sanchez-Ramirez S."/>
            <person name="Szollosi G.J."/>
            <person name="Szarkandi J.G."/>
            <person name="Papp V."/>
            <person name="Albert L."/>
            <person name="Andreopoulos W."/>
            <person name="Angelini C."/>
            <person name="Antonin V."/>
            <person name="Barry K.W."/>
            <person name="Bougher N.L."/>
            <person name="Buchanan P."/>
            <person name="Buyck B."/>
            <person name="Bense V."/>
            <person name="Catcheside P."/>
            <person name="Chovatia M."/>
            <person name="Cooper J."/>
            <person name="Damon W."/>
            <person name="Desjardin D."/>
            <person name="Finy P."/>
            <person name="Geml J."/>
            <person name="Haridas S."/>
            <person name="Hughes K."/>
            <person name="Justo A."/>
            <person name="Karasinski D."/>
            <person name="Kautmanova I."/>
            <person name="Kiss B."/>
            <person name="Kocsube S."/>
            <person name="Kotiranta H."/>
            <person name="LaButti K.M."/>
            <person name="Lechner B.E."/>
            <person name="Liimatainen K."/>
            <person name="Lipzen A."/>
            <person name="Lukacs Z."/>
            <person name="Mihaltcheva S."/>
            <person name="Morgado L.N."/>
            <person name="Niskanen T."/>
            <person name="Noordeloos M.E."/>
            <person name="Ohm R.A."/>
            <person name="Ortiz-Santana B."/>
            <person name="Ovrebo C."/>
            <person name="Racz N."/>
            <person name="Riley R."/>
            <person name="Savchenko A."/>
            <person name="Shiryaev A."/>
            <person name="Soop K."/>
            <person name="Spirin V."/>
            <person name="Szebenyi C."/>
            <person name="Tomsovsky M."/>
            <person name="Tulloss R.E."/>
            <person name="Uehling J."/>
            <person name="Grigoriev I.V."/>
            <person name="Vagvolgyi C."/>
            <person name="Papp T."/>
            <person name="Martin F.M."/>
            <person name="Miettinen O."/>
            <person name="Hibbett D.S."/>
            <person name="Nagy L.G."/>
        </authorList>
    </citation>
    <scope>NUCLEOTIDE SEQUENCE [LARGE SCALE GENOMIC DNA]</scope>
    <source>
        <strain evidence="12 13">FP101781</strain>
    </source>
</reference>
<feature type="non-terminal residue" evidence="12">
    <location>
        <position position="1389"/>
    </location>
</feature>
<dbReference type="GO" id="GO:0000209">
    <property type="term" value="P:protein polyubiquitination"/>
    <property type="evidence" value="ECO:0007669"/>
    <property type="project" value="TreeGrafter"/>
</dbReference>
<feature type="compositionally biased region" description="Basic and acidic residues" evidence="9">
    <location>
        <begin position="690"/>
        <end position="702"/>
    </location>
</feature>
<feature type="domain" description="RING-type" evidence="10">
    <location>
        <begin position="1082"/>
        <end position="1122"/>
    </location>
</feature>
<dbReference type="Pfam" id="PF00271">
    <property type="entry name" value="Helicase_C"/>
    <property type="match status" value="1"/>
</dbReference>
<dbReference type="InterPro" id="IPR014001">
    <property type="entry name" value="Helicase_ATP-bd"/>
</dbReference>
<dbReference type="PROSITE" id="PS50089">
    <property type="entry name" value="ZF_RING_2"/>
    <property type="match status" value="1"/>
</dbReference>
<evidence type="ECO:0000256" key="4">
    <source>
        <dbReference type="ARBA" id="ARBA00022801"/>
    </source>
</evidence>
<dbReference type="GO" id="GO:0006974">
    <property type="term" value="P:DNA damage response"/>
    <property type="evidence" value="ECO:0007669"/>
    <property type="project" value="TreeGrafter"/>
</dbReference>
<evidence type="ECO:0000256" key="8">
    <source>
        <dbReference type="SAM" id="Coils"/>
    </source>
</evidence>
<evidence type="ECO:0000259" key="10">
    <source>
        <dbReference type="PROSITE" id="PS50089"/>
    </source>
</evidence>
<evidence type="ECO:0000256" key="1">
    <source>
        <dbReference type="ARBA" id="ARBA00022723"/>
    </source>
</evidence>
<keyword evidence="6" id="KW-0067">ATP-binding</keyword>
<evidence type="ECO:0000313" key="13">
    <source>
        <dbReference type="Proteomes" id="UP000298030"/>
    </source>
</evidence>
<evidence type="ECO:0000256" key="3">
    <source>
        <dbReference type="ARBA" id="ARBA00022771"/>
    </source>
</evidence>
<evidence type="ECO:0000259" key="11">
    <source>
        <dbReference type="PROSITE" id="PS51192"/>
    </source>
</evidence>
<feature type="coiled-coil region" evidence="8">
    <location>
        <begin position="598"/>
        <end position="636"/>
    </location>
</feature>
<dbReference type="InterPro" id="IPR038718">
    <property type="entry name" value="SNF2-like_sf"/>
</dbReference>
<dbReference type="SMART" id="SM00487">
    <property type="entry name" value="DEXDc"/>
    <property type="match status" value="1"/>
</dbReference>
<dbReference type="GO" id="GO:0005634">
    <property type="term" value="C:nucleus"/>
    <property type="evidence" value="ECO:0007669"/>
    <property type="project" value="TreeGrafter"/>
</dbReference>
<dbReference type="InterPro" id="IPR013083">
    <property type="entry name" value="Znf_RING/FYVE/PHD"/>
</dbReference>
<evidence type="ECO:0000256" key="6">
    <source>
        <dbReference type="ARBA" id="ARBA00022840"/>
    </source>
</evidence>
<dbReference type="PANTHER" id="PTHR45865:SF1">
    <property type="entry name" value="E3 UBIQUITIN-PROTEIN LIGASE SHPRH"/>
    <property type="match status" value="1"/>
</dbReference>
<dbReference type="Gene3D" id="3.30.40.10">
    <property type="entry name" value="Zinc/RING finger domain, C3HC4 (zinc finger)"/>
    <property type="match status" value="1"/>
</dbReference>
<dbReference type="EMBL" id="QPFP01000127">
    <property type="protein sequence ID" value="TEB20978.1"/>
    <property type="molecule type" value="Genomic_DNA"/>
</dbReference>
<dbReference type="PROSITE" id="PS00518">
    <property type="entry name" value="ZF_RING_1"/>
    <property type="match status" value="1"/>
</dbReference>
<dbReference type="Gene3D" id="3.40.50.300">
    <property type="entry name" value="P-loop containing nucleotide triphosphate hydrolases"/>
    <property type="match status" value="2"/>
</dbReference>
<evidence type="ECO:0000256" key="5">
    <source>
        <dbReference type="ARBA" id="ARBA00022833"/>
    </source>
</evidence>
<dbReference type="GO" id="GO:0008270">
    <property type="term" value="F:zinc ion binding"/>
    <property type="evidence" value="ECO:0007669"/>
    <property type="project" value="UniProtKB-KW"/>
</dbReference>
<dbReference type="SMART" id="SM00184">
    <property type="entry name" value="RING"/>
    <property type="match status" value="1"/>
</dbReference>
<keyword evidence="3 7" id="KW-0863">Zinc-finger</keyword>
<name>A0A4Y7SH04_COPMI</name>
<dbReference type="Proteomes" id="UP000298030">
    <property type="component" value="Unassembled WGS sequence"/>
</dbReference>
<dbReference type="GO" id="GO:0005524">
    <property type="term" value="F:ATP binding"/>
    <property type="evidence" value="ECO:0007669"/>
    <property type="project" value="InterPro"/>
</dbReference>
<keyword evidence="1" id="KW-0479">Metal-binding</keyword>
<accession>A0A4Y7SH04</accession>
<evidence type="ECO:0000256" key="9">
    <source>
        <dbReference type="SAM" id="MobiDB-lite"/>
    </source>
</evidence>
<dbReference type="InterPro" id="IPR001841">
    <property type="entry name" value="Znf_RING"/>
</dbReference>
<evidence type="ECO:0000256" key="7">
    <source>
        <dbReference type="PROSITE-ProRule" id="PRU00175"/>
    </source>
</evidence>
<dbReference type="InterPro" id="IPR059033">
    <property type="entry name" value="C144_05_dom"/>
</dbReference>
<dbReference type="InterPro" id="IPR001650">
    <property type="entry name" value="Helicase_C-like"/>
</dbReference>
<dbReference type="InterPro" id="IPR000330">
    <property type="entry name" value="SNF2_N"/>
</dbReference>
<keyword evidence="13" id="KW-1185">Reference proteome</keyword>
<dbReference type="InterPro" id="IPR027417">
    <property type="entry name" value="P-loop_NTPase"/>
</dbReference>
<dbReference type="InterPro" id="IPR018957">
    <property type="entry name" value="Znf_C3HC4_RING-type"/>
</dbReference>
<feature type="region of interest" description="Disordered" evidence="9">
    <location>
        <begin position="273"/>
        <end position="302"/>
    </location>
</feature>
<keyword evidence="5" id="KW-0862">Zinc</keyword>
<evidence type="ECO:0000313" key="12">
    <source>
        <dbReference type="EMBL" id="TEB20978.1"/>
    </source>
</evidence>
<dbReference type="STRING" id="71717.A0A4Y7SH04"/>
<dbReference type="InterPro" id="IPR049730">
    <property type="entry name" value="SNF2/RAD54-like_C"/>
</dbReference>
<dbReference type="CDD" id="cd18793">
    <property type="entry name" value="SF2_C_SNF"/>
    <property type="match status" value="1"/>
</dbReference>
<dbReference type="OrthoDB" id="5330228at2759"/>
<feature type="non-terminal residue" evidence="12">
    <location>
        <position position="1"/>
    </location>
</feature>
<dbReference type="Pfam" id="PF26021">
    <property type="entry name" value="Ferritin_C144_05"/>
    <property type="match status" value="1"/>
</dbReference>
<gene>
    <name evidence="12" type="ORF">FA13DRAFT_1570722</name>
</gene>
<keyword evidence="4" id="KW-0378">Hydrolase</keyword>
<feature type="compositionally biased region" description="Basic residues" evidence="9">
    <location>
        <begin position="274"/>
        <end position="288"/>
    </location>
</feature>
<proteinExistence type="predicted"/>
<dbReference type="SUPFAM" id="SSF52540">
    <property type="entry name" value="P-loop containing nucleoside triphosphate hydrolases"/>
    <property type="match status" value="2"/>
</dbReference>
<feature type="coiled-coil region" evidence="8">
    <location>
        <begin position="767"/>
        <end position="822"/>
    </location>
</feature>
<dbReference type="GO" id="GO:0016787">
    <property type="term" value="F:hydrolase activity"/>
    <property type="evidence" value="ECO:0007669"/>
    <property type="project" value="UniProtKB-KW"/>
</dbReference>
<sequence>FHIQLTVLISLSLPYIFHRLSQKESRRHFDLVEQAQRRLLSHVFAPKPSEANHDVNIAYLYSILQSAPGLLPAVDDAMQPDLLNPTLLPFQRRSVGWLLHREGMNITRRGEIEPNPHLGEFSFWTPASGGNHTWHYNPLSGVLVSHPPEESPVALGGILAEEPGLGKTLEMISLILLHPPDESRNPTVTRWDPEARLNVKAVKTSLIVTPPALASQWVDEIAAHAPTLKVLVYDGWSKVKVPITRSKLEEERARKAVKAAEEEKKQAALEKAKAAKLKGKSRARQSKAKAKEPTLPVDVGPDLTKDAEGNLLEWSDFVQQYDVVITTYQVLRSDFNVARAPPVRPRREDVKYVNIERPRSPLVMVEWNRVIMDEVQMVGGAKLEDMVSLIPRLSSYAVSGTPARAQVADLIHVVKFLRVFDVVGSEKLWKRLIKPGFAHLFAQFIQNYTIRTTKASVKLELTIPQQTRYLVPISLGRVEQHVYDQTLETILLELGLDARGVAASEGWEVDATLLRTSIRRLRGICTHPQVGQLQKKGDAIKKGALKSMDEVLENMRDLNWKSIMEDWKAKIQLIVRYGQLVQQNDRNARARDVALETFQAAEKDINAHMKEIETLLAEHRAKGEVLKQEAAAARRAQAEAKTTQLAFSEPGLNILEPSTSNGKGKGKAREVDDSDVEDDDSDDEDEENVEDKGLPKTPAGKEHRAKTQALKSRLREAKLILHKIKFLMGDLFHNLERSKDEDEAYEHAERLRKDLLQGSEEDASRAMAQLDEDLTKKRFNARELEIRLPYLGKGGIRSAEFMEEANELIQNVLNEQAKLLVEWRAKIVQLLTQKLTGKESDADEGDGQEYQRNLDNQGEAEVYMQAYAALLADRREALVNERTLLAAHDVREKKLRHTKAAMKAAQALEEGGMMRAVDDVELQPEHEVMYKGLSDERKELLKKLNGRAIKSVMVDLNAVLQRLTQGKDEIEREIVTKAVADIRRLMSTQSQLHDKLDADLVLIRKAFNERILYFRQLQEISDSVADVEWDHNTLDEAMEDCLEERLELEGKINTNRARHRYLVNLVNNKGVADEDEDEENVCILCRCDFLRGFITQCAHIFCEGCMKAWLQRREGKTCPVCRVAIDPDTVQRFTVNSAEADAPKQPVDGQAAPQSTRRLEYNFIDPDTFSSIEKMESLGDFGSKIQTLVRHLLYLQTEDPGAKSIVFSAWADSLHIVEWALHSNGIRCLRIDQKSKGESAAKKFRTDPDILVLLLHGERENAGLNVTCASRVFLLESVVHHSFEIQAIARIDRMGQTRPTEVYCYYAEDTVERNILDLAARKGLSLYTKDKAAGTLDTTSFSQENDQNAIDAPAKKKTQKGDFIFKIDDMLAVLFPHMYEDVEYLIPEE</sequence>
<dbReference type="InterPro" id="IPR017907">
    <property type="entry name" value="Znf_RING_CS"/>
</dbReference>
<dbReference type="PROSITE" id="PS51192">
    <property type="entry name" value="HELICASE_ATP_BIND_1"/>
    <property type="match status" value="1"/>
</dbReference>
<dbReference type="Gene3D" id="3.40.50.10810">
    <property type="entry name" value="Tandem AAA-ATPase domain"/>
    <property type="match status" value="2"/>
</dbReference>
<dbReference type="InterPro" id="IPR052583">
    <property type="entry name" value="ATP-helicase/E3_Ub-Ligase"/>
</dbReference>
<protein>
    <recommendedName>
        <fullName evidence="14">RING-type domain-containing protein</fullName>
    </recommendedName>
</protein>
<organism evidence="12 13">
    <name type="scientific">Coprinellus micaceus</name>
    <name type="common">Glistening ink-cap mushroom</name>
    <name type="synonym">Coprinus micaceus</name>
    <dbReference type="NCBI Taxonomy" id="71717"/>
    <lineage>
        <taxon>Eukaryota</taxon>
        <taxon>Fungi</taxon>
        <taxon>Dikarya</taxon>
        <taxon>Basidiomycota</taxon>
        <taxon>Agaricomycotina</taxon>
        <taxon>Agaricomycetes</taxon>
        <taxon>Agaricomycetidae</taxon>
        <taxon>Agaricales</taxon>
        <taxon>Agaricineae</taxon>
        <taxon>Psathyrellaceae</taxon>
        <taxon>Coprinellus</taxon>
    </lineage>
</organism>
<keyword evidence="2" id="KW-0547">Nucleotide-binding</keyword>
<evidence type="ECO:0008006" key="14">
    <source>
        <dbReference type="Google" id="ProtNLM"/>
    </source>
</evidence>
<feature type="domain" description="Helicase ATP-binding" evidence="11">
    <location>
        <begin position="148"/>
        <end position="420"/>
    </location>
</feature>
<dbReference type="Pfam" id="PF00097">
    <property type="entry name" value="zf-C3HC4"/>
    <property type="match status" value="1"/>
</dbReference>
<dbReference type="Pfam" id="PF00176">
    <property type="entry name" value="SNF2-rel_dom"/>
    <property type="match status" value="1"/>
</dbReference>
<evidence type="ECO:0000256" key="2">
    <source>
        <dbReference type="ARBA" id="ARBA00022741"/>
    </source>
</evidence>
<dbReference type="PANTHER" id="PTHR45865">
    <property type="entry name" value="E3 UBIQUITIN-PROTEIN LIGASE SHPRH FAMILY MEMBER"/>
    <property type="match status" value="1"/>
</dbReference>
<comment type="caution">
    <text evidence="12">The sequence shown here is derived from an EMBL/GenBank/DDBJ whole genome shotgun (WGS) entry which is preliminary data.</text>
</comment>